<dbReference type="PRINTS" id="PR00058">
    <property type="entry name" value="RIBOSOMALL5"/>
</dbReference>
<accession>A0A811YET9</accession>
<dbReference type="PANTHER" id="PTHR23410">
    <property type="entry name" value="RIBOSOMAL PROTEIN L5-RELATED"/>
    <property type="match status" value="1"/>
</dbReference>
<proteinExistence type="inferred from homology"/>
<evidence type="ECO:0000313" key="5">
    <source>
        <dbReference type="EMBL" id="CAD7675494.1"/>
    </source>
</evidence>
<dbReference type="InterPro" id="IPR005485">
    <property type="entry name" value="Rbsml_uL18_euk_arch"/>
</dbReference>
<dbReference type="GO" id="GO:0003735">
    <property type="term" value="F:structural constituent of ribosome"/>
    <property type="evidence" value="ECO:0007669"/>
    <property type="project" value="InterPro"/>
</dbReference>
<evidence type="ECO:0000256" key="3">
    <source>
        <dbReference type="ARBA" id="ARBA00023274"/>
    </source>
</evidence>
<keyword evidence="3" id="KW-0687">Ribonucleoprotein</keyword>
<dbReference type="Gene3D" id="3.30.420.100">
    <property type="match status" value="1"/>
</dbReference>
<dbReference type="SUPFAM" id="SSF53137">
    <property type="entry name" value="Translational machinery components"/>
    <property type="match status" value="1"/>
</dbReference>
<dbReference type="PANTHER" id="PTHR23410:SF24">
    <property type="entry name" value="LARGE RIBOSOMAL SUBUNIT PROTEIN UL18"/>
    <property type="match status" value="1"/>
</dbReference>
<dbReference type="CDD" id="cd00432">
    <property type="entry name" value="Ribosomal_L18_L5e"/>
    <property type="match status" value="1"/>
</dbReference>
<organism evidence="5 6">
    <name type="scientific">Nyctereutes procyonoides</name>
    <name type="common">Raccoon dog</name>
    <name type="synonym">Canis procyonoides</name>
    <dbReference type="NCBI Taxonomy" id="34880"/>
    <lineage>
        <taxon>Eukaryota</taxon>
        <taxon>Metazoa</taxon>
        <taxon>Chordata</taxon>
        <taxon>Craniata</taxon>
        <taxon>Vertebrata</taxon>
        <taxon>Euteleostomi</taxon>
        <taxon>Mammalia</taxon>
        <taxon>Eutheria</taxon>
        <taxon>Laurasiatheria</taxon>
        <taxon>Carnivora</taxon>
        <taxon>Caniformia</taxon>
        <taxon>Canidae</taxon>
        <taxon>Nyctereutes</taxon>
    </lineage>
</organism>
<keyword evidence="4" id="KW-0812">Transmembrane</keyword>
<comment type="caution">
    <text evidence="5">The sequence shown here is derived from an EMBL/GenBank/DDBJ whole genome shotgun (WGS) entry which is preliminary data.</text>
</comment>
<protein>
    <submittedName>
        <fullName evidence="5">(raccoon dog) hypothetical protein</fullName>
    </submittedName>
</protein>
<dbReference type="Pfam" id="PF17144">
    <property type="entry name" value="Ribosomal_L5e"/>
    <property type="match status" value="1"/>
</dbReference>
<comment type="similarity">
    <text evidence="1">Belongs to the universal ribosomal protein uL18 family.</text>
</comment>
<dbReference type="EMBL" id="CAJHUB010000675">
    <property type="protein sequence ID" value="CAD7675494.1"/>
    <property type="molecule type" value="Genomic_DNA"/>
</dbReference>
<evidence type="ECO:0000256" key="4">
    <source>
        <dbReference type="SAM" id="Phobius"/>
    </source>
</evidence>
<keyword evidence="4" id="KW-1133">Transmembrane helix</keyword>
<gene>
    <name evidence="5" type="ORF">NYPRO_LOCUS8289</name>
</gene>
<sequence length="226" mass="26207">MGKTDCYSKKCLIILDKSKYNTPKYRMIVHITNGGIICQIAYAILYMILCAAYAYELPKYGMKVGMTNHNAAYYTSLMLAHRLFNRFGIDKFYEGQSEVTRDEYNMESTDDQPGAFTCYLDARRLRTTTGNKVLGALKGAVDGGLSTHCIHWKYIMDQNVTDYMDYLIEVDAYKKQLSQYINNRVTPDMMENMWNCPRMSLTQKKDWIDQKKISFLRAQEWAGESL</sequence>
<dbReference type="GO" id="GO:0000027">
    <property type="term" value="P:ribosomal large subunit assembly"/>
    <property type="evidence" value="ECO:0007669"/>
    <property type="project" value="TreeGrafter"/>
</dbReference>
<dbReference type="InterPro" id="IPR057268">
    <property type="entry name" value="Ribosomal_L18"/>
</dbReference>
<name>A0A811YET9_NYCPR</name>
<dbReference type="AlphaFoldDB" id="A0A811YET9"/>
<dbReference type="GO" id="GO:0006412">
    <property type="term" value="P:translation"/>
    <property type="evidence" value="ECO:0007669"/>
    <property type="project" value="InterPro"/>
</dbReference>
<keyword evidence="2" id="KW-0689">Ribosomal protein</keyword>
<feature type="transmembrane region" description="Helical" evidence="4">
    <location>
        <begin position="27"/>
        <end position="55"/>
    </location>
</feature>
<keyword evidence="6" id="KW-1185">Reference proteome</keyword>
<evidence type="ECO:0000313" key="6">
    <source>
        <dbReference type="Proteomes" id="UP000645828"/>
    </source>
</evidence>
<dbReference type="GO" id="GO:0022625">
    <property type="term" value="C:cytosolic large ribosomal subunit"/>
    <property type="evidence" value="ECO:0007669"/>
    <property type="project" value="TreeGrafter"/>
</dbReference>
<dbReference type="Proteomes" id="UP000645828">
    <property type="component" value="Unassembled WGS sequence"/>
</dbReference>
<evidence type="ECO:0000256" key="2">
    <source>
        <dbReference type="ARBA" id="ARBA00022980"/>
    </source>
</evidence>
<evidence type="ECO:0000256" key="1">
    <source>
        <dbReference type="ARBA" id="ARBA00007116"/>
    </source>
</evidence>
<dbReference type="GO" id="GO:0008097">
    <property type="term" value="F:5S rRNA binding"/>
    <property type="evidence" value="ECO:0007669"/>
    <property type="project" value="InterPro"/>
</dbReference>
<reference evidence="5" key="1">
    <citation type="submission" date="2020-12" db="EMBL/GenBank/DDBJ databases">
        <authorList>
            <consortium name="Molecular Ecology Group"/>
        </authorList>
    </citation>
    <scope>NUCLEOTIDE SEQUENCE</scope>
    <source>
        <strain evidence="5">TBG_1078</strain>
    </source>
</reference>
<keyword evidence="4" id="KW-0472">Membrane</keyword>